<feature type="domain" description="DUF374" evidence="2">
    <location>
        <begin position="57"/>
        <end position="122"/>
    </location>
</feature>
<accession>A0A5M6DN72</accession>
<proteinExistence type="predicted"/>
<name>A0A5M6DN72_9BACT</name>
<keyword evidence="4" id="KW-1185">Reference proteome</keyword>
<dbReference type="Pfam" id="PF04028">
    <property type="entry name" value="DUF374"/>
    <property type="match status" value="1"/>
</dbReference>
<reference evidence="3 4" key="1">
    <citation type="submission" date="2019-08" db="EMBL/GenBank/DDBJ databases">
        <authorList>
            <person name="Dhanesh K."/>
            <person name="Kumar G."/>
            <person name="Sasikala C."/>
            <person name="Venkata Ramana C."/>
        </authorList>
    </citation>
    <scope>NUCLEOTIDE SEQUENCE [LARGE SCALE GENOMIC DNA]</scope>
    <source>
        <strain evidence="3 4">JC645</strain>
    </source>
</reference>
<gene>
    <name evidence="3" type="ORF">FYK55_00065</name>
</gene>
<dbReference type="GO" id="GO:0016746">
    <property type="term" value="F:acyltransferase activity"/>
    <property type="evidence" value="ECO:0007669"/>
    <property type="project" value="UniProtKB-KW"/>
</dbReference>
<evidence type="ECO:0000256" key="1">
    <source>
        <dbReference type="SAM" id="MobiDB-lite"/>
    </source>
</evidence>
<organism evidence="3 4">
    <name type="scientific">Roseiconus nitratireducens</name>
    <dbReference type="NCBI Taxonomy" id="2605748"/>
    <lineage>
        <taxon>Bacteria</taxon>
        <taxon>Pseudomonadati</taxon>
        <taxon>Planctomycetota</taxon>
        <taxon>Planctomycetia</taxon>
        <taxon>Pirellulales</taxon>
        <taxon>Pirellulaceae</taxon>
        <taxon>Roseiconus</taxon>
    </lineage>
</organism>
<keyword evidence="3" id="KW-0808">Transferase</keyword>
<dbReference type="CDD" id="cd07983">
    <property type="entry name" value="LPLAT_DUF374-like"/>
    <property type="match status" value="1"/>
</dbReference>
<dbReference type="Proteomes" id="UP000324479">
    <property type="component" value="Unassembled WGS sequence"/>
</dbReference>
<dbReference type="AlphaFoldDB" id="A0A5M6DN72"/>
<dbReference type="RefSeq" id="WP_150073972.1">
    <property type="nucleotide sequence ID" value="NZ_VWOX01000001.1"/>
</dbReference>
<protein>
    <submittedName>
        <fullName evidence="3">Lysophospholipid acyltransferase family protein</fullName>
    </submittedName>
</protein>
<evidence type="ECO:0000259" key="2">
    <source>
        <dbReference type="Pfam" id="PF04028"/>
    </source>
</evidence>
<sequence length="225" mass="24170">MNKWLPQLVFWMVKLLKVTCRIRAINDQRPALRAAGQPYIYATLHAQQLAVVVYGEPGTGAIVSRSKDGDLIARSLEKTGVVPIRGSSGTRKGGATALRAMVNHVASGKPVCVMVDGPKGPRGTVNPGVAMLSQKTGAPVIPLLMVPNRRKVFASTWDRTQIPFPFSTIVGAFGDPMFPVEGESVKQFTARIQDKLAELECEHDPDEAAVTEQSVEPTSAPARAA</sequence>
<dbReference type="EMBL" id="VWOX01000001">
    <property type="protein sequence ID" value="KAA5546865.1"/>
    <property type="molecule type" value="Genomic_DNA"/>
</dbReference>
<evidence type="ECO:0000313" key="3">
    <source>
        <dbReference type="EMBL" id="KAA5546865.1"/>
    </source>
</evidence>
<comment type="caution">
    <text evidence="3">The sequence shown here is derived from an EMBL/GenBank/DDBJ whole genome shotgun (WGS) entry which is preliminary data.</text>
</comment>
<dbReference type="InterPro" id="IPR007172">
    <property type="entry name" value="DUF374"/>
</dbReference>
<feature type="region of interest" description="Disordered" evidence="1">
    <location>
        <begin position="203"/>
        <end position="225"/>
    </location>
</feature>
<keyword evidence="3" id="KW-0012">Acyltransferase</keyword>
<evidence type="ECO:0000313" key="4">
    <source>
        <dbReference type="Proteomes" id="UP000324479"/>
    </source>
</evidence>